<dbReference type="NCBIfam" id="TIGR01484">
    <property type="entry name" value="HAD-SF-IIB"/>
    <property type="match status" value="1"/>
</dbReference>
<gene>
    <name evidence="1" type="ORF">SAMN04487824_102156</name>
</gene>
<dbReference type="Gene3D" id="3.40.50.1000">
    <property type="entry name" value="HAD superfamily/HAD-like"/>
    <property type="match status" value="1"/>
</dbReference>
<dbReference type="PANTHER" id="PTHR10000:SF8">
    <property type="entry name" value="HAD SUPERFAMILY HYDROLASE-LIKE, TYPE 3"/>
    <property type="match status" value="1"/>
</dbReference>
<organism evidence="1 2">
    <name type="scientific">Parafannyhessea umbonata</name>
    <dbReference type="NCBI Taxonomy" id="604330"/>
    <lineage>
        <taxon>Bacteria</taxon>
        <taxon>Bacillati</taxon>
        <taxon>Actinomycetota</taxon>
        <taxon>Coriobacteriia</taxon>
        <taxon>Coriobacteriales</taxon>
        <taxon>Atopobiaceae</taxon>
        <taxon>Parafannyhessea</taxon>
    </lineage>
</organism>
<sequence>MSIRIAFSDVDGTIVDTDHHALPADGPTLRRVTQRIPLCLVSGRSPEGIHSVQRALGITGPIAAFSGAYVLDEKGDELYSKTIPLDLALEVKAYLESDLPNVVAGTYGFHKWIVDDARDARVLQEEYFVQTRATQSRDLKGTFGKRGIHKFLLMGEPDAILSAESTLGARYPELTVVRSNDVLCEVMAAGVSKSHAVDVLCHHFGASRGEAVAFGDGPNDLDMLLAVDESYAMPNGEPSVREAAAHVCEWSNLESGVAKTLARLVLGEEPGER</sequence>
<keyword evidence="2" id="KW-1185">Reference proteome</keyword>
<evidence type="ECO:0000313" key="1">
    <source>
        <dbReference type="EMBL" id="SDC05270.1"/>
    </source>
</evidence>
<dbReference type="InterPro" id="IPR036412">
    <property type="entry name" value="HAD-like_sf"/>
</dbReference>
<dbReference type="EMBL" id="FMZL01000002">
    <property type="protein sequence ID" value="SDC05270.1"/>
    <property type="molecule type" value="Genomic_DNA"/>
</dbReference>
<proteinExistence type="predicted"/>
<dbReference type="STRING" id="604330.SAMN04489857_0329"/>
<reference evidence="2" key="1">
    <citation type="submission" date="2016-10" db="EMBL/GenBank/DDBJ databases">
        <authorList>
            <person name="Varghese N."/>
            <person name="Submissions S."/>
        </authorList>
    </citation>
    <scope>NUCLEOTIDE SEQUENCE [LARGE SCALE GENOMIC DNA]</scope>
    <source>
        <strain evidence="2">DSM 22619</strain>
    </source>
</reference>
<name>A0A1G6IFU3_9ACTN</name>
<dbReference type="InterPro" id="IPR023214">
    <property type="entry name" value="HAD_sf"/>
</dbReference>
<dbReference type="SFLD" id="SFLDS00003">
    <property type="entry name" value="Haloacid_Dehalogenase"/>
    <property type="match status" value="1"/>
</dbReference>
<dbReference type="InterPro" id="IPR006379">
    <property type="entry name" value="HAD-SF_hydro_IIB"/>
</dbReference>
<dbReference type="GO" id="GO:0005829">
    <property type="term" value="C:cytosol"/>
    <property type="evidence" value="ECO:0007669"/>
    <property type="project" value="TreeGrafter"/>
</dbReference>
<dbReference type="Pfam" id="PF08282">
    <property type="entry name" value="Hydrolase_3"/>
    <property type="match status" value="1"/>
</dbReference>
<dbReference type="PROSITE" id="PS01229">
    <property type="entry name" value="COF_2"/>
    <property type="match status" value="1"/>
</dbReference>
<dbReference type="PANTHER" id="PTHR10000">
    <property type="entry name" value="PHOSPHOSERINE PHOSPHATASE"/>
    <property type="match status" value="1"/>
</dbReference>
<protein>
    <recommendedName>
        <fullName evidence="3">HAD family phosphatase</fullName>
    </recommendedName>
</protein>
<dbReference type="GO" id="GO:0000287">
    <property type="term" value="F:magnesium ion binding"/>
    <property type="evidence" value="ECO:0007669"/>
    <property type="project" value="TreeGrafter"/>
</dbReference>
<evidence type="ECO:0000313" key="2">
    <source>
        <dbReference type="Proteomes" id="UP000198528"/>
    </source>
</evidence>
<dbReference type="GO" id="GO:0016791">
    <property type="term" value="F:phosphatase activity"/>
    <property type="evidence" value="ECO:0007669"/>
    <property type="project" value="TreeGrafter"/>
</dbReference>
<dbReference type="AlphaFoldDB" id="A0A1G6IFU3"/>
<dbReference type="RefSeq" id="WP_090844981.1">
    <property type="nucleotide sequence ID" value="NZ_FMZL01000002.1"/>
</dbReference>
<dbReference type="SUPFAM" id="SSF56784">
    <property type="entry name" value="HAD-like"/>
    <property type="match status" value="1"/>
</dbReference>
<dbReference type="Gene3D" id="3.30.1240.10">
    <property type="match status" value="1"/>
</dbReference>
<evidence type="ECO:0008006" key="3">
    <source>
        <dbReference type="Google" id="ProtNLM"/>
    </source>
</evidence>
<accession>A0A1G6IFU3</accession>
<dbReference type="Proteomes" id="UP000198528">
    <property type="component" value="Unassembled WGS sequence"/>
</dbReference>
<dbReference type="SFLD" id="SFLDG01140">
    <property type="entry name" value="C2.B:_Phosphomannomutase_and_P"/>
    <property type="match status" value="1"/>
</dbReference>